<dbReference type="EC" id="3.1.1.-" evidence="3"/>
<organism evidence="6 7">
    <name type="scientific">Streptomyces chengmaiensis</name>
    <dbReference type="NCBI Taxonomy" id="3040919"/>
    <lineage>
        <taxon>Bacteria</taxon>
        <taxon>Bacillati</taxon>
        <taxon>Actinomycetota</taxon>
        <taxon>Actinomycetes</taxon>
        <taxon>Kitasatosporales</taxon>
        <taxon>Streptomycetaceae</taxon>
        <taxon>Streptomyces</taxon>
    </lineage>
</organism>
<feature type="compositionally biased region" description="Low complexity" evidence="4">
    <location>
        <begin position="20"/>
        <end position="32"/>
    </location>
</feature>
<dbReference type="PROSITE" id="PS00941">
    <property type="entry name" value="CARBOXYLESTERASE_B_2"/>
    <property type="match status" value="1"/>
</dbReference>
<dbReference type="InterPro" id="IPR050309">
    <property type="entry name" value="Type-B_Carboxylest/Lipase"/>
</dbReference>
<reference evidence="6 7" key="1">
    <citation type="submission" date="2023-04" db="EMBL/GenBank/DDBJ databases">
        <title>Streptomyces chengmaiensis sp. nov. isolated from the stem of mangrove plant in Hainan.</title>
        <authorList>
            <person name="Huang X."/>
            <person name="Zhou S."/>
            <person name="Chu X."/>
            <person name="Xie Y."/>
            <person name="Lin Y."/>
        </authorList>
    </citation>
    <scope>NUCLEOTIDE SEQUENCE [LARGE SCALE GENOMIC DNA]</scope>
    <source>
        <strain evidence="6 7">HNM0663</strain>
    </source>
</reference>
<evidence type="ECO:0000256" key="1">
    <source>
        <dbReference type="ARBA" id="ARBA00005964"/>
    </source>
</evidence>
<evidence type="ECO:0000256" key="3">
    <source>
        <dbReference type="RuleBase" id="RU361235"/>
    </source>
</evidence>
<dbReference type="InterPro" id="IPR002018">
    <property type="entry name" value="CarbesteraseB"/>
</dbReference>
<sequence>MRLRSAHRSAPRPAHRNSCRTATRSALRTATRTAHRNSCRTATRSTATRLMAASAATLAALLLSSPAPAAAAPDVSVGSGGHDPLVVRTAAGSVRGAAGPDGGRVFQGIPFAAPPTGALRWRPPRPAAPWSGVRDATAPAAPCAQQPLTLLPDGGPVLPGDSNRTGSTSEDCLYVNVWTPVRTAGRSLPVLVWLHGGANAYGAGSDYNGAALAARGVVVVTVNYRLGALGFLAHPALSAESSDHASGDYGLMDQQAALRWVRRNIGAFGGDRNRVTLGGQSAGSADTCLHIASPTAKGLFHRAIQQSGSCLSDAALAPLTLAAAERRGHGFAASVGCADPSTAAACLRAAPVTELIRDGSGTASPWAANTGPRILPHSPREAWAAGRANAVPVLSGSTHDEYRYFTALRVDLLGDGPLTPSTYAALIRQQYPGEAAAVLAAYPASAHPSPNLAYSAVGTDRLFACPARGDGRLYSGRAAVYAYEFDDPEAPPFIPAPHTPQGAFHAAELAYLFPTDALRPLTPAQRRLSATMTGYWARFAATGDPNGPGAPAWPRYTAHRDAVQVLAPDRTAPTTAFAADHRCAFWQRHGAA</sequence>
<evidence type="ECO:0000313" key="7">
    <source>
        <dbReference type="Proteomes" id="UP001223144"/>
    </source>
</evidence>
<dbReference type="RefSeq" id="WP_279927556.1">
    <property type="nucleotide sequence ID" value="NZ_JARWBG010000009.1"/>
</dbReference>
<feature type="compositionally biased region" description="Basic residues" evidence="4">
    <location>
        <begin position="1"/>
        <end position="18"/>
    </location>
</feature>
<comment type="caution">
    <text evidence="6">The sequence shown here is derived from an EMBL/GenBank/DDBJ whole genome shotgun (WGS) entry which is preliminary data.</text>
</comment>
<dbReference type="EMBL" id="JARWBG010000009">
    <property type="protein sequence ID" value="MDH2389228.1"/>
    <property type="molecule type" value="Genomic_DNA"/>
</dbReference>
<feature type="region of interest" description="Disordered" evidence="4">
    <location>
        <begin position="1"/>
        <end position="42"/>
    </location>
</feature>
<evidence type="ECO:0000259" key="5">
    <source>
        <dbReference type="Pfam" id="PF00135"/>
    </source>
</evidence>
<name>A0ABT6HKJ7_9ACTN</name>
<dbReference type="Gene3D" id="3.40.50.1820">
    <property type="entry name" value="alpha/beta hydrolase"/>
    <property type="match status" value="1"/>
</dbReference>
<evidence type="ECO:0000256" key="4">
    <source>
        <dbReference type="SAM" id="MobiDB-lite"/>
    </source>
</evidence>
<feature type="domain" description="Carboxylesterase type B" evidence="5">
    <location>
        <begin position="85"/>
        <end position="586"/>
    </location>
</feature>
<dbReference type="PROSITE" id="PS00122">
    <property type="entry name" value="CARBOXYLESTERASE_B_1"/>
    <property type="match status" value="1"/>
</dbReference>
<dbReference type="InterPro" id="IPR029058">
    <property type="entry name" value="AB_hydrolase_fold"/>
</dbReference>
<evidence type="ECO:0000313" key="6">
    <source>
        <dbReference type="EMBL" id="MDH2389228.1"/>
    </source>
</evidence>
<gene>
    <name evidence="6" type="ORF">QCN29_10590</name>
</gene>
<accession>A0ABT6HKJ7</accession>
<keyword evidence="7" id="KW-1185">Reference proteome</keyword>
<dbReference type="Proteomes" id="UP001223144">
    <property type="component" value="Unassembled WGS sequence"/>
</dbReference>
<dbReference type="PANTHER" id="PTHR11559">
    <property type="entry name" value="CARBOXYLESTERASE"/>
    <property type="match status" value="1"/>
</dbReference>
<keyword evidence="2 3" id="KW-0378">Hydrolase</keyword>
<comment type="similarity">
    <text evidence="1 3">Belongs to the type-B carboxylesterase/lipase family.</text>
</comment>
<dbReference type="Pfam" id="PF00135">
    <property type="entry name" value="COesterase"/>
    <property type="match status" value="1"/>
</dbReference>
<proteinExistence type="inferred from homology"/>
<dbReference type="SUPFAM" id="SSF53474">
    <property type="entry name" value="alpha/beta-Hydrolases"/>
    <property type="match status" value="1"/>
</dbReference>
<dbReference type="InterPro" id="IPR019819">
    <property type="entry name" value="Carboxylesterase_B_CS"/>
</dbReference>
<protein>
    <recommendedName>
        <fullName evidence="3">Carboxylic ester hydrolase</fullName>
        <ecNumber evidence="3">3.1.1.-</ecNumber>
    </recommendedName>
</protein>
<evidence type="ECO:0000256" key="2">
    <source>
        <dbReference type="ARBA" id="ARBA00022801"/>
    </source>
</evidence>
<dbReference type="InterPro" id="IPR019826">
    <property type="entry name" value="Carboxylesterase_B_AS"/>
</dbReference>